<dbReference type="PROSITE" id="PS51257">
    <property type="entry name" value="PROKAR_LIPOPROTEIN"/>
    <property type="match status" value="1"/>
</dbReference>
<reference evidence="2 3" key="1">
    <citation type="submission" date="2020-08" db="EMBL/GenBank/DDBJ databases">
        <title>Genomic Encyclopedia of Type Strains, Phase III (KMG-III): the genomes of soil and plant-associated and newly described type strains.</title>
        <authorList>
            <person name="Whitman W."/>
        </authorList>
    </citation>
    <scope>NUCLEOTIDE SEQUENCE [LARGE SCALE GENOMIC DNA]</scope>
    <source>
        <strain evidence="2 3">CECT 4462</strain>
    </source>
</reference>
<dbReference type="EMBL" id="JACHXI010000007">
    <property type="protein sequence ID" value="MBB3103484.1"/>
    <property type="molecule type" value="Genomic_DNA"/>
</dbReference>
<dbReference type="RefSeq" id="WP_183166423.1">
    <property type="nucleotide sequence ID" value="NZ_JACHXI010000007.1"/>
</dbReference>
<accession>A0A839T599</accession>
<dbReference type="PANTHER" id="PTHR39600">
    <property type="entry name" value="PEPTIDASE INHIBITOR I78 FAMILY PROTEIN"/>
    <property type="match status" value="1"/>
</dbReference>
<keyword evidence="3" id="KW-1185">Reference proteome</keyword>
<evidence type="ECO:0008006" key="4">
    <source>
        <dbReference type="Google" id="ProtNLM"/>
    </source>
</evidence>
<evidence type="ECO:0000313" key="3">
    <source>
        <dbReference type="Proteomes" id="UP000549250"/>
    </source>
</evidence>
<sequence length="107" mass="11201">MTKHAAIGLLCLVTFVAGCSSTNSTNSSDTKQTTAASGKHDTCTAAAVEKLIGRTITVELADEARVQSGASLIQVMGPEDGLSMDYDPQRLNVDVDDNGKIQRINCG</sequence>
<dbReference type="AlphaFoldDB" id="A0A839T599"/>
<dbReference type="Proteomes" id="UP000549250">
    <property type="component" value="Unassembled WGS sequence"/>
</dbReference>
<evidence type="ECO:0000313" key="2">
    <source>
        <dbReference type="EMBL" id="MBB3103484.1"/>
    </source>
</evidence>
<proteinExistence type="predicted"/>
<protein>
    <recommendedName>
        <fullName evidence="4">Peptidase inhibitor I78 family protein</fullName>
    </recommendedName>
</protein>
<dbReference type="InterPro" id="IPR021719">
    <property type="entry name" value="Prot_inh_I78"/>
</dbReference>
<gene>
    <name evidence="2" type="ORF">FHR87_001880</name>
</gene>
<dbReference type="Pfam" id="PF11720">
    <property type="entry name" value="Inhibitor_I78"/>
    <property type="match status" value="1"/>
</dbReference>
<evidence type="ECO:0000256" key="1">
    <source>
        <dbReference type="SAM" id="SignalP"/>
    </source>
</evidence>
<feature type="chain" id="PRO_5032798722" description="Peptidase inhibitor I78 family protein" evidence="1">
    <location>
        <begin position="20"/>
        <end position="107"/>
    </location>
</feature>
<dbReference type="PANTHER" id="PTHR39600:SF1">
    <property type="entry name" value="PEPTIDASE INHIBITOR I78 FAMILY PROTEIN"/>
    <property type="match status" value="1"/>
</dbReference>
<comment type="caution">
    <text evidence="2">The sequence shown here is derived from an EMBL/GenBank/DDBJ whole genome shotgun (WGS) entry which is preliminary data.</text>
</comment>
<keyword evidence="1" id="KW-0732">Signal</keyword>
<dbReference type="Gene3D" id="3.30.10.10">
    <property type="entry name" value="Trypsin Inhibitor V, subunit A"/>
    <property type="match status" value="1"/>
</dbReference>
<feature type="signal peptide" evidence="1">
    <location>
        <begin position="1"/>
        <end position="19"/>
    </location>
</feature>
<organism evidence="2 3">
    <name type="scientific">Azomonas macrocytogenes</name>
    <name type="common">Azotobacter macrocytogenes</name>
    <dbReference type="NCBI Taxonomy" id="69962"/>
    <lineage>
        <taxon>Bacteria</taxon>
        <taxon>Pseudomonadati</taxon>
        <taxon>Pseudomonadota</taxon>
        <taxon>Gammaproteobacteria</taxon>
        <taxon>Pseudomonadales</taxon>
        <taxon>Pseudomonadaceae</taxon>
        <taxon>Azomonas</taxon>
    </lineage>
</organism>
<name>A0A839T599_AZOMA</name>